<dbReference type="InterPro" id="IPR001387">
    <property type="entry name" value="Cro/C1-type_HTH"/>
</dbReference>
<keyword evidence="2" id="KW-0238">DNA-binding</keyword>
<feature type="region of interest" description="Disordered" evidence="4">
    <location>
        <begin position="1"/>
        <end position="66"/>
    </location>
</feature>
<name>A0AAV9IW14_CYACA</name>
<proteinExistence type="predicted"/>
<gene>
    <name evidence="6" type="ORF">CDCA_CDCA08G2321</name>
</gene>
<dbReference type="CDD" id="cd00093">
    <property type="entry name" value="HTH_XRE"/>
    <property type="match status" value="1"/>
</dbReference>
<feature type="domain" description="HTH cro/C1-type" evidence="5">
    <location>
        <begin position="79"/>
        <end position="133"/>
    </location>
</feature>
<dbReference type="Pfam" id="PF08523">
    <property type="entry name" value="MBF1"/>
    <property type="match status" value="1"/>
</dbReference>
<dbReference type="PANTHER" id="PTHR10245:SF15">
    <property type="entry name" value="ENDOTHELIAL DIFFERENTIATION-RELATED FACTOR 1"/>
    <property type="match status" value="1"/>
</dbReference>
<accession>A0AAV9IW14</accession>
<feature type="compositionally biased region" description="Basic and acidic residues" evidence="4">
    <location>
        <begin position="36"/>
        <end position="49"/>
    </location>
</feature>
<dbReference type="InterPro" id="IPR010982">
    <property type="entry name" value="Lambda_DNA-bd_dom_sf"/>
</dbReference>
<dbReference type="EMBL" id="JANCYW010000008">
    <property type="protein sequence ID" value="KAK4536296.1"/>
    <property type="molecule type" value="Genomic_DNA"/>
</dbReference>
<dbReference type="InterPro" id="IPR013729">
    <property type="entry name" value="MBF1_N"/>
</dbReference>
<dbReference type="PROSITE" id="PS50943">
    <property type="entry name" value="HTH_CROC1"/>
    <property type="match status" value="1"/>
</dbReference>
<dbReference type="AlphaFoldDB" id="A0AAV9IW14"/>
<sequence length="140" mass="15594">MEGQDWAEVRLNARPKRGESKASQFNAALREGNLMSEKRFGAGTNKKDGPGAVPSARKLDEEHEAHHIQTVPLSLARRIQQARQQKGWTQAQLAQAIGEKPKVVNDYERSAAIPNPQQITRMERALGVRLRDGKAHPAKK</sequence>
<dbReference type="GO" id="GO:0003677">
    <property type="term" value="F:DNA binding"/>
    <property type="evidence" value="ECO:0007669"/>
    <property type="project" value="UniProtKB-KW"/>
</dbReference>
<dbReference type="SMART" id="SM00530">
    <property type="entry name" value="HTH_XRE"/>
    <property type="match status" value="1"/>
</dbReference>
<keyword evidence="1" id="KW-0805">Transcription regulation</keyword>
<feature type="compositionally biased region" description="Basic and acidic residues" evidence="4">
    <location>
        <begin position="57"/>
        <end position="66"/>
    </location>
</feature>
<dbReference type="GO" id="GO:0005634">
    <property type="term" value="C:nucleus"/>
    <property type="evidence" value="ECO:0007669"/>
    <property type="project" value="TreeGrafter"/>
</dbReference>
<dbReference type="PANTHER" id="PTHR10245">
    <property type="entry name" value="ENDOTHELIAL DIFFERENTIATION-RELATED FACTOR 1 MULTIPROTEIN BRIDGING FACTOR 1"/>
    <property type="match status" value="1"/>
</dbReference>
<dbReference type="SUPFAM" id="SSF47413">
    <property type="entry name" value="lambda repressor-like DNA-binding domains"/>
    <property type="match status" value="1"/>
</dbReference>
<evidence type="ECO:0000256" key="3">
    <source>
        <dbReference type="ARBA" id="ARBA00023163"/>
    </source>
</evidence>
<evidence type="ECO:0000313" key="6">
    <source>
        <dbReference type="EMBL" id="KAK4536296.1"/>
    </source>
</evidence>
<dbReference type="Pfam" id="PF01381">
    <property type="entry name" value="HTH_3"/>
    <property type="match status" value="1"/>
</dbReference>
<organism evidence="6 7">
    <name type="scientific">Cyanidium caldarium</name>
    <name type="common">Red alga</name>
    <dbReference type="NCBI Taxonomy" id="2771"/>
    <lineage>
        <taxon>Eukaryota</taxon>
        <taxon>Rhodophyta</taxon>
        <taxon>Bangiophyceae</taxon>
        <taxon>Cyanidiales</taxon>
        <taxon>Cyanidiaceae</taxon>
        <taxon>Cyanidium</taxon>
    </lineage>
</organism>
<protein>
    <recommendedName>
        <fullName evidence="5">HTH cro/C1-type domain-containing protein</fullName>
    </recommendedName>
</protein>
<evidence type="ECO:0000313" key="7">
    <source>
        <dbReference type="Proteomes" id="UP001301350"/>
    </source>
</evidence>
<comment type="caution">
    <text evidence="6">The sequence shown here is derived from an EMBL/GenBank/DDBJ whole genome shotgun (WGS) entry which is preliminary data.</text>
</comment>
<keyword evidence="3" id="KW-0804">Transcription</keyword>
<dbReference type="Gene3D" id="1.10.260.40">
    <property type="entry name" value="lambda repressor-like DNA-binding domains"/>
    <property type="match status" value="1"/>
</dbReference>
<evidence type="ECO:0000256" key="2">
    <source>
        <dbReference type="ARBA" id="ARBA00023125"/>
    </source>
</evidence>
<reference evidence="6 7" key="1">
    <citation type="submission" date="2022-07" db="EMBL/GenBank/DDBJ databases">
        <title>Genome-wide signatures of adaptation to extreme environments.</title>
        <authorList>
            <person name="Cho C.H."/>
            <person name="Yoon H.S."/>
        </authorList>
    </citation>
    <scope>NUCLEOTIDE SEQUENCE [LARGE SCALE GENOMIC DNA]</scope>
    <source>
        <strain evidence="6 7">DBV 063 E5</strain>
    </source>
</reference>
<evidence type="ECO:0000256" key="4">
    <source>
        <dbReference type="SAM" id="MobiDB-lite"/>
    </source>
</evidence>
<evidence type="ECO:0000256" key="1">
    <source>
        <dbReference type="ARBA" id="ARBA00023015"/>
    </source>
</evidence>
<evidence type="ECO:0000259" key="5">
    <source>
        <dbReference type="PROSITE" id="PS50943"/>
    </source>
</evidence>
<dbReference type="Proteomes" id="UP001301350">
    <property type="component" value="Unassembled WGS sequence"/>
</dbReference>
<keyword evidence="7" id="KW-1185">Reference proteome</keyword>